<dbReference type="OrthoDB" id="1742084at2759"/>
<dbReference type="Proteomes" id="UP000053257">
    <property type="component" value="Unassembled WGS sequence"/>
</dbReference>
<dbReference type="PANTHER" id="PTHR15398">
    <property type="entry name" value="BROMODOMAIN-CONTAINING PROTEIN 8"/>
    <property type="match status" value="1"/>
</dbReference>
<dbReference type="Gene3D" id="1.20.920.10">
    <property type="entry name" value="Bromodomain-like"/>
    <property type="match status" value="1"/>
</dbReference>
<dbReference type="AlphaFoldDB" id="A0A0C3NJ11"/>
<dbReference type="SMART" id="SM00297">
    <property type="entry name" value="BROMO"/>
    <property type="match status" value="1"/>
</dbReference>
<evidence type="ECO:0000256" key="2">
    <source>
        <dbReference type="PROSITE-ProRule" id="PRU00035"/>
    </source>
</evidence>
<dbReference type="PANTHER" id="PTHR15398:SF4">
    <property type="entry name" value="BROMODOMAIN-CONTAINING PROTEIN 8 ISOFORM X1"/>
    <property type="match status" value="1"/>
</dbReference>
<dbReference type="EMBL" id="KN840559">
    <property type="protein sequence ID" value="KIP04884.1"/>
    <property type="molecule type" value="Genomic_DNA"/>
</dbReference>
<dbReference type="InterPro" id="IPR036427">
    <property type="entry name" value="Bromodomain-like_sf"/>
</dbReference>
<proteinExistence type="predicted"/>
<name>A0A0C3NJ11_PHLG1</name>
<feature type="domain" description="Bromo" evidence="4">
    <location>
        <begin position="389"/>
        <end position="459"/>
    </location>
</feature>
<evidence type="ECO:0000259" key="4">
    <source>
        <dbReference type="PROSITE" id="PS50014"/>
    </source>
</evidence>
<dbReference type="HOGENOM" id="CLU_022084_1_0_1"/>
<gene>
    <name evidence="5" type="ORF">PHLGIDRAFT_19853</name>
</gene>
<dbReference type="GO" id="GO:0035267">
    <property type="term" value="C:NuA4 histone acetyltransferase complex"/>
    <property type="evidence" value="ECO:0007669"/>
    <property type="project" value="TreeGrafter"/>
</dbReference>
<dbReference type="STRING" id="745531.A0A0C3NJ11"/>
<dbReference type="Pfam" id="PF00439">
    <property type="entry name" value="Bromodomain"/>
    <property type="match status" value="1"/>
</dbReference>
<feature type="compositionally biased region" description="Acidic residues" evidence="3">
    <location>
        <begin position="255"/>
        <end position="267"/>
    </location>
</feature>
<dbReference type="InterPro" id="IPR001487">
    <property type="entry name" value="Bromodomain"/>
</dbReference>
<dbReference type="PROSITE" id="PS50014">
    <property type="entry name" value="BROMODOMAIN_2"/>
    <property type="match status" value="1"/>
</dbReference>
<dbReference type="CDD" id="cd04369">
    <property type="entry name" value="Bromodomain"/>
    <property type="match status" value="1"/>
</dbReference>
<protein>
    <recommendedName>
        <fullName evidence="4">Bromo domain-containing protein</fullName>
    </recommendedName>
</protein>
<reference evidence="5 6" key="1">
    <citation type="journal article" date="2014" name="PLoS Genet.">
        <title>Analysis of the Phlebiopsis gigantea genome, transcriptome and secretome provides insight into its pioneer colonization strategies of wood.</title>
        <authorList>
            <person name="Hori C."/>
            <person name="Ishida T."/>
            <person name="Igarashi K."/>
            <person name="Samejima M."/>
            <person name="Suzuki H."/>
            <person name="Master E."/>
            <person name="Ferreira P."/>
            <person name="Ruiz-Duenas F.J."/>
            <person name="Held B."/>
            <person name="Canessa P."/>
            <person name="Larrondo L.F."/>
            <person name="Schmoll M."/>
            <person name="Druzhinina I.S."/>
            <person name="Kubicek C.P."/>
            <person name="Gaskell J.A."/>
            <person name="Kersten P."/>
            <person name="St John F."/>
            <person name="Glasner J."/>
            <person name="Sabat G."/>
            <person name="Splinter BonDurant S."/>
            <person name="Syed K."/>
            <person name="Yadav J."/>
            <person name="Mgbeahuruike A.C."/>
            <person name="Kovalchuk A."/>
            <person name="Asiegbu F.O."/>
            <person name="Lackner G."/>
            <person name="Hoffmeister D."/>
            <person name="Rencoret J."/>
            <person name="Gutierrez A."/>
            <person name="Sun H."/>
            <person name="Lindquist E."/>
            <person name="Barry K."/>
            <person name="Riley R."/>
            <person name="Grigoriev I.V."/>
            <person name="Henrissat B."/>
            <person name="Kues U."/>
            <person name="Berka R.M."/>
            <person name="Martinez A.T."/>
            <person name="Covert S.F."/>
            <person name="Blanchette R.A."/>
            <person name="Cullen D."/>
        </authorList>
    </citation>
    <scope>NUCLEOTIDE SEQUENCE [LARGE SCALE GENOMIC DNA]</scope>
    <source>
        <strain evidence="5 6">11061_1 CR5-6</strain>
    </source>
</reference>
<evidence type="ECO:0000313" key="5">
    <source>
        <dbReference type="EMBL" id="KIP04884.1"/>
    </source>
</evidence>
<feature type="compositionally biased region" description="Polar residues" evidence="3">
    <location>
        <begin position="290"/>
        <end position="306"/>
    </location>
</feature>
<sequence>MATTKGGKRAAEAAQDANNWNILERLILSQALYQHGVDNLPSVVTLMSSHPMLSRPKNFFSVKSCSAVYEKLMDESSLTRPEPAGSRHAPQLKALATIFYKQRAEELKDSIGAEEAKFKTLVREIDEIRAGLWDDRIRRGQDNAPGASQVDETVTVDAEPTTVIVEGEANFLSEEAPSPAVPSTGVQIELFTSQETADQISSNGEIDASAAPGDTPGTQGTLDQALEVPDASTHNRPAEEEEEELRQEVEKVIDEPEVLDEDQEEEASQPQEAAEPEPELMPSVEDEASAMNTSEGQQQVQPTHEQFLTPEEDAEMAASPDSLSLRDAKRKASEAPSDVTRDRKRFREDSEAMDEEEPGPSAGRGRKKMQGVPDKKFQNVINMLHSSISQHRYGNIFHNPIKKQDASDYHDIVKRPMDLKTIKQRVKEVVISNSLEFQRDVYLMFANAMIYNRPGSEIHAMAEEMMLESEIQINAFRQTEGFHRL</sequence>
<evidence type="ECO:0000313" key="6">
    <source>
        <dbReference type="Proteomes" id="UP000053257"/>
    </source>
</evidence>
<organism evidence="5 6">
    <name type="scientific">Phlebiopsis gigantea (strain 11061_1 CR5-6)</name>
    <name type="common">White-rot fungus</name>
    <name type="synonym">Peniophora gigantea</name>
    <dbReference type="NCBI Taxonomy" id="745531"/>
    <lineage>
        <taxon>Eukaryota</taxon>
        <taxon>Fungi</taxon>
        <taxon>Dikarya</taxon>
        <taxon>Basidiomycota</taxon>
        <taxon>Agaricomycotina</taxon>
        <taxon>Agaricomycetes</taxon>
        <taxon>Polyporales</taxon>
        <taxon>Phanerochaetaceae</taxon>
        <taxon>Phlebiopsis</taxon>
    </lineage>
</organism>
<dbReference type="SUPFAM" id="SSF47370">
    <property type="entry name" value="Bromodomain"/>
    <property type="match status" value="1"/>
</dbReference>
<evidence type="ECO:0000256" key="1">
    <source>
        <dbReference type="ARBA" id="ARBA00023117"/>
    </source>
</evidence>
<feature type="region of interest" description="Disordered" evidence="3">
    <location>
        <begin position="197"/>
        <end position="373"/>
    </location>
</feature>
<dbReference type="PRINTS" id="PR00503">
    <property type="entry name" value="BROMODOMAIN"/>
</dbReference>
<keyword evidence="6" id="KW-1185">Reference proteome</keyword>
<evidence type="ECO:0000256" key="3">
    <source>
        <dbReference type="SAM" id="MobiDB-lite"/>
    </source>
</evidence>
<feature type="compositionally biased region" description="Basic and acidic residues" evidence="3">
    <location>
        <begin position="324"/>
        <end position="350"/>
    </location>
</feature>
<keyword evidence="1 2" id="KW-0103">Bromodomain</keyword>
<feature type="compositionally biased region" description="Acidic residues" evidence="3">
    <location>
        <begin position="274"/>
        <end position="288"/>
    </location>
</feature>
<dbReference type="GO" id="GO:0006325">
    <property type="term" value="P:chromatin organization"/>
    <property type="evidence" value="ECO:0007669"/>
    <property type="project" value="UniProtKB-ARBA"/>
</dbReference>
<accession>A0A0C3NJ11</accession>